<sequence length="1590" mass="185066">MANNIQEVSWANFKAKFGGKEQSIFQWLCYLLFCEEYKQPLGISRYENHAGIETDPITVGKEIIGWQAKFYENELSKHKDELIASINTAKTRHPNLTRIIFYLNQDFGQHKKKTDPQYKLEVEEHAREKGVSIIWKGAWFFESPFVAKTNAVMAEHFFSLGKSIIDLIQELNNHSSLVLSPIQSGIRFSDKELKIDRSSITAILSKNLSDNVPVILSGEGGVGKTAVIKDLYSSLNGKLPLFVFKAIQFNNMTDVDNLVKSYGDFKVSDLAGAYPDVTEKCIVIDSAEKLSDIEDKEVFNIFVTTFLQHKWKIIFTTRHSYLDDLRNMLVSLYGIAFHTQNIEKISYTELVSLSQAYGFTIPDDVRLQDLICNPFYLNEYLQNYDDIKQDFTYSDFKNTLWNKKIANSSFTKDRTHVRRENCFISLAQRRASEGSFFVKAGDLELAILQKLIDDEIVGYETDSRGYFITHDIYEEWALERFIESTFLLQGVSKSFYTNIGSSLPIRRAFRHWLTDKLIVDINAVRSLVETSISSPAIERHWQDEVLVSILLSEHSKDLLELFEEKLLENDAQLLVKVTFLLRIACKEIDENTFKTFGFGRITGISIQTLFTMPKGSGWNYIIDFINRNKEKLGLKNINAILAVLEDWNNKFKKGKTTKAASQTALFYYECVAEHGGFGYGRSRDELGKKVIKVILDGSKEIKKELSDIIDAVVSGGKIGHRDKYYELAEVMLSSVIDSAEVAQAIPEKIIALAEVYWMRDVDEDDPYGSHSIEIEQYFGLTFHLQEYFPPSPYQTPTLILLRAAPDKTLDFILSLTNKTTEHYKKSSLSQNELQEVEIYTDDSIPRTQYISCRLWEMYRATHVAPSVLESMLMALEKWLLEIAISATAEELKQKCIYLFKNSKSSSITSVIVSIIFAHPFKLFEAAMMIFKTKDFFLCDTIRYVKDQSHKGMLEGLKSNYPQRNYLTEIFEDERIKACDDEHRKSTLESVALYYQLFKDKEETDGQASHRQRIIWDIFDEYYKKLPDPSKESDSDKTWRLYLARMDRRKMQPKVEKKDGKALISFSPDLDKDLRKYSEDSLKKNQNAQAFLPLDVWAKLRWRRDESKYKEYKEFEDNPTIALDELKKLLQILKAGNKDMALFYRATAVYVCGVLVRDFKDKLSSKDYILCEDILIEHASLPINDDYRYSIGDGIEASIGSLPYLYVSTTNKLRIKKLLLFLLFDDYPIGMGGDRLKDFPATIIFHFFWKEYFEDAHSLFLGFLLLKPKYEELIDEVRKENYKNNVYEHTKKQVFKLLEKRYKNEIDGVLSNTIKYSEVLNIEATELDIVNTAFGLLPPETQHKDHQEFLKIALPLFAEKLKDEERNGYTLSHHFLKKFAYFVLKAKAEDIKGYIKPFIENFTEFEYSADLFSEFVSVEDEIQQYEEFWTVWKLFYDVVVKMSQEKWQRHNVDAIIHNYLLAWQHWKKTAKQWHSLKDREKVFFKKVTDDMGHHPAVLYSISKLLNEIGSGFIDDGIVWLSDMLKKNKNLKTEDLEVNTIYYMENLVRNYAFHKRREIKTNHALKEWMITILDFLIEKASVTAYLIREDIL</sequence>
<reference evidence="1 2" key="1">
    <citation type="journal article" date="2015" name="Nature">
        <title>rRNA introns, odd ribosomes, and small enigmatic genomes across a large radiation of phyla.</title>
        <authorList>
            <person name="Brown C.T."/>
            <person name="Hug L.A."/>
            <person name="Thomas B.C."/>
            <person name="Sharon I."/>
            <person name="Castelle C.J."/>
            <person name="Singh A."/>
            <person name="Wilkins M.J."/>
            <person name="Williams K.H."/>
            <person name="Banfield J.F."/>
        </authorList>
    </citation>
    <scope>NUCLEOTIDE SEQUENCE [LARGE SCALE GENOMIC DNA]</scope>
</reference>
<dbReference type="EMBL" id="LCFK01000021">
    <property type="protein sequence ID" value="KKS93412.1"/>
    <property type="molecule type" value="Genomic_DNA"/>
</dbReference>
<accession>A0A0G1D6S1</accession>
<name>A0A0G1D6S1_9BACT</name>
<dbReference type="InterPro" id="IPR027417">
    <property type="entry name" value="P-loop_NTPase"/>
</dbReference>
<dbReference type="PATRIC" id="fig|1618390.3.peg.490"/>
<proteinExistence type="predicted"/>
<dbReference type="Proteomes" id="UP000033980">
    <property type="component" value="Unassembled WGS sequence"/>
</dbReference>
<protein>
    <submittedName>
        <fullName evidence="1">Uncharacterized protein</fullName>
    </submittedName>
</protein>
<dbReference type="Gene3D" id="3.40.50.300">
    <property type="entry name" value="P-loop containing nucleotide triphosphate hydrolases"/>
    <property type="match status" value="1"/>
</dbReference>
<evidence type="ECO:0000313" key="1">
    <source>
        <dbReference type="EMBL" id="KKS93412.1"/>
    </source>
</evidence>
<gene>
    <name evidence="1" type="ORF">UV68_C0021G0003</name>
</gene>
<dbReference type="NCBIfam" id="NF041815">
    <property type="entry name" value="Avs4"/>
    <property type="match status" value="1"/>
</dbReference>
<organism evidence="1 2">
    <name type="scientific">Candidatus Collierbacteria bacterium GW2011_GWC2_43_12</name>
    <dbReference type="NCBI Taxonomy" id="1618390"/>
    <lineage>
        <taxon>Bacteria</taxon>
        <taxon>Candidatus Collieribacteriota</taxon>
    </lineage>
</organism>
<comment type="caution">
    <text evidence="1">The sequence shown here is derived from an EMBL/GenBank/DDBJ whole genome shotgun (WGS) entry which is preliminary data.</text>
</comment>
<dbReference type="SUPFAM" id="SSF52540">
    <property type="entry name" value="P-loop containing nucleoside triphosphate hydrolases"/>
    <property type="match status" value="1"/>
</dbReference>
<evidence type="ECO:0000313" key="2">
    <source>
        <dbReference type="Proteomes" id="UP000033980"/>
    </source>
</evidence>